<dbReference type="OrthoDB" id="444127at2759"/>
<dbReference type="PANTHER" id="PTHR46191:SF2">
    <property type="entry name" value="HALOACID DEHALOGENASE-LIKE HYDROLASE DOMAIN-CONTAINING PROTEIN 3"/>
    <property type="match status" value="1"/>
</dbReference>
<dbReference type="PANTHER" id="PTHR46191">
    <property type="match status" value="1"/>
</dbReference>
<evidence type="ECO:0000313" key="2">
    <source>
        <dbReference type="EMBL" id="RPB21084.1"/>
    </source>
</evidence>
<dbReference type="InterPro" id="IPR023214">
    <property type="entry name" value="HAD_sf"/>
</dbReference>
<dbReference type="EMBL" id="ML121564">
    <property type="protein sequence ID" value="RPB21084.1"/>
    <property type="molecule type" value="Genomic_DNA"/>
</dbReference>
<feature type="region of interest" description="Disordered" evidence="1">
    <location>
        <begin position="453"/>
        <end position="510"/>
    </location>
</feature>
<dbReference type="Gene3D" id="1.10.150.720">
    <property type="entry name" value="Haloacid dehalogenase-like hydrolase"/>
    <property type="match status" value="1"/>
</dbReference>
<sequence length="510" mass="58753">MSAAAKRNLLLTIDVFGTLIKPRTPIIDQYKEEAAKFGVQFNVTNDLDKLMASEFKMAYIQAHQKHPNHGAGEKAIGFEEWWRIVIKKSLEPFIAPGVKIPDGLGPALVKRFSSLEGYDLHHDVIPFLKSISSRIPPWRYPPLVTIPPNGAPPPDMPITICGILSNGDPRISVILESLGIAKYFSFQHLSYNTGFQKPSREAFRNARQTGLRIGKGNPSYTTRNPTSRAELTKKWLGWDFIHVGDDVSHDWCAARKVTDMQPVWLDRAKVGLGHGDSMEKFIKRSTDEYPMQMPHMAEGMKDWGDQLPDDKLWKLLGTLKPKSTGNPTPQELRNELRRSTITNLTELPHLFPHYYIPLETGDDNPVSIALRDPDKWDDELRKLAKRKQQEKRRTLAMVSQEKMKWVEKRNFREQVKKEKEYGNGMKWQAKQERPLTRYVGRNIERGSYSRRYSNGREEISSAERVSQPWKLWRNAKDTGGRGNSSERARATQGKSREFKGESQWDWYRRQ</sequence>
<evidence type="ECO:0008006" key="4">
    <source>
        <dbReference type="Google" id="ProtNLM"/>
    </source>
</evidence>
<accession>A0A3N4LDW6</accession>
<dbReference type="AlphaFoldDB" id="A0A3N4LDW6"/>
<dbReference type="Proteomes" id="UP000267821">
    <property type="component" value="Unassembled WGS sequence"/>
</dbReference>
<dbReference type="InterPro" id="IPR051828">
    <property type="entry name" value="HAD-like_hydrolase_domain"/>
</dbReference>
<dbReference type="FunCoup" id="A0A3N4LDW6">
    <property type="interactions" value="148"/>
</dbReference>
<organism evidence="2 3">
    <name type="scientific">Terfezia boudieri ATCC MYA-4762</name>
    <dbReference type="NCBI Taxonomy" id="1051890"/>
    <lineage>
        <taxon>Eukaryota</taxon>
        <taxon>Fungi</taxon>
        <taxon>Dikarya</taxon>
        <taxon>Ascomycota</taxon>
        <taxon>Pezizomycotina</taxon>
        <taxon>Pezizomycetes</taxon>
        <taxon>Pezizales</taxon>
        <taxon>Pezizaceae</taxon>
        <taxon>Terfezia</taxon>
    </lineage>
</organism>
<dbReference type="GO" id="GO:0005634">
    <property type="term" value="C:nucleus"/>
    <property type="evidence" value="ECO:0007669"/>
    <property type="project" value="TreeGrafter"/>
</dbReference>
<gene>
    <name evidence="2" type="ORF">L211DRAFT_870234</name>
</gene>
<protein>
    <recommendedName>
        <fullName evidence="4">HAD-superfamily hydrolase</fullName>
    </recommendedName>
</protein>
<dbReference type="STRING" id="1051890.A0A3N4LDW6"/>
<keyword evidence="3" id="KW-1185">Reference proteome</keyword>
<proteinExistence type="predicted"/>
<reference evidence="2 3" key="1">
    <citation type="journal article" date="2018" name="Nat. Ecol. Evol.">
        <title>Pezizomycetes genomes reveal the molecular basis of ectomycorrhizal truffle lifestyle.</title>
        <authorList>
            <person name="Murat C."/>
            <person name="Payen T."/>
            <person name="Noel B."/>
            <person name="Kuo A."/>
            <person name="Morin E."/>
            <person name="Chen J."/>
            <person name="Kohler A."/>
            <person name="Krizsan K."/>
            <person name="Balestrini R."/>
            <person name="Da Silva C."/>
            <person name="Montanini B."/>
            <person name="Hainaut M."/>
            <person name="Levati E."/>
            <person name="Barry K.W."/>
            <person name="Belfiori B."/>
            <person name="Cichocki N."/>
            <person name="Clum A."/>
            <person name="Dockter R.B."/>
            <person name="Fauchery L."/>
            <person name="Guy J."/>
            <person name="Iotti M."/>
            <person name="Le Tacon F."/>
            <person name="Lindquist E.A."/>
            <person name="Lipzen A."/>
            <person name="Malagnac F."/>
            <person name="Mello A."/>
            <person name="Molinier V."/>
            <person name="Miyauchi S."/>
            <person name="Poulain J."/>
            <person name="Riccioni C."/>
            <person name="Rubini A."/>
            <person name="Sitrit Y."/>
            <person name="Splivallo R."/>
            <person name="Traeger S."/>
            <person name="Wang M."/>
            <person name="Zifcakova L."/>
            <person name="Wipf D."/>
            <person name="Zambonelli A."/>
            <person name="Paolocci F."/>
            <person name="Nowrousian M."/>
            <person name="Ottonello S."/>
            <person name="Baldrian P."/>
            <person name="Spatafora J.W."/>
            <person name="Henrissat B."/>
            <person name="Nagy L.G."/>
            <person name="Aury J.M."/>
            <person name="Wincker P."/>
            <person name="Grigoriev I.V."/>
            <person name="Bonfante P."/>
            <person name="Martin F.M."/>
        </authorList>
    </citation>
    <scope>NUCLEOTIDE SEQUENCE [LARGE SCALE GENOMIC DNA]</scope>
    <source>
        <strain evidence="2 3">ATCC MYA-4762</strain>
    </source>
</reference>
<name>A0A3N4LDW6_9PEZI</name>
<evidence type="ECO:0000256" key="1">
    <source>
        <dbReference type="SAM" id="MobiDB-lite"/>
    </source>
</evidence>
<evidence type="ECO:0000313" key="3">
    <source>
        <dbReference type="Proteomes" id="UP000267821"/>
    </source>
</evidence>
<dbReference type="SUPFAM" id="SSF56784">
    <property type="entry name" value="HAD-like"/>
    <property type="match status" value="2"/>
</dbReference>
<dbReference type="Gene3D" id="3.40.50.1000">
    <property type="entry name" value="HAD superfamily/HAD-like"/>
    <property type="match status" value="1"/>
</dbReference>
<dbReference type="InterPro" id="IPR044924">
    <property type="entry name" value="HAD-SF_hydro_IA_REG-2-like_cap"/>
</dbReference>
<dbReference type="InParanoid" id="A0A3N4LDW6"/>
<dbReference type="InterPro" id="IPR036412">
    <property type="entry name" value="HAD-like_sf"/>
</dbReference>
<feature type="compositionally biased region" description="Basic and acidic residues" evidence="1">
    <location>
        <begin position="474"/>
        <end position="510"/>
    </location>
</feature>